<keyword evidence="11" id="KW-1185">Reference proteome</keyword>
<dbReference type="Pfam" id="PF09812">
    <property type="entry name" value="MRP-L28"/>
    <property type="match status" value="1"/>
</dbReference>
<keyword evidence="4 10" id="KW-0689">Ribosomal protein</keyword>
<keyword evidence="5" id="KW-0496">Mitochondrion</keyword>
<keyword evidence="6" id="KW-0687">Ribonucleoprotein</keyword>
<evidence type="ECO:0000256" key="2">
    <source>
        <dbReference type="ARBA" id="ARBA00009360"/>
    </source>
</evidence>
<keyword evidence="9" id="KW-0175">Coiled coil</keyword>
<evidence type="ECO:0000313" key="11">
    <source>
        <dbReference type="Proteomes" id="UP001054837"/>
    </source>
</evidence>
<evidence type="ECO:0000313" key="10">
    <source>
        <dbReference type="EMBL" id="GIY53596.1"/>
    </source>
</evidence>
<protein>
    <recommendedName>
        <fullName evidence="7">Large ribosomal subunit protein mL40</fullName>
    </recommendedName>
    <alternativeName>
        <fullName evidence="8">39S ribosomal protein L40, mitochondrial</fullName>
    </alternativeName>
</protein>
<dbReference type="InterPro" id="IPR019192">
    <property type="entry name" value="Ribosomal_mL40"/>
</dbReference>
<dbReference type="PANTHER" id="PTHR13359:SF2">
    <property type="entry name" value="LARGE RIBOSOMAL SUBUNIT PROTEIN ML40"/>
    <property type="match status" value="1"/>
</dbReference>
<dbReference type="EMBL" id="BPLQ01010785">
    <property type="protein sequence ID" value="GIY53596.1"/>
    <property type="molecule type" value="Genomic_DNA"/>
</dbReference>
<proteinExistence type="inferred from homology"/>
<sequence length="219" mass="25646">MLPLQTTFRNLTSYYINAFSNINRNFHSNQPLWFQTTSALGALPLRKKKKVDPQLLKERAEKKIRRLQRDIRKLEKVARQCKPLSEMDIPRKAMRDSERIRPPPVLTKEELQERAELNYVWSQYKRRQHLAEMKAIQRVVAAQEKALDALEEVSQDLYNEAIQPDPLLIPFKMSGPVETPPINNFDYPDGEYIDVTKIYQPILPSDPAKQKKLGLHKKK</sequence>
<evidence type="ECO:0000256" key="3">
    <source>
        <dbReference type="ARBA" id="ARBA00022946"/>
    </source>
</evidence>
<evidence type="ECO:0000256" key="4">
    <source>
        <dbReference type="ARBA" id="ARBA00022980"/>
    </source>
</evidence>
<dbReference type="InterPro" id="IPR039145">
    <property type="entry name" value="Ribosomal_mL40_metazoa/plant"/>
</dbReference>
<feature type="coiled-coil region" evidence="9">
    <location>
        <begin position="133"/>
        <end position="160"/>
    </location>
</feature>
<reference evidence="10 11" key="1">
    <citation type="submission" date="2021-06" db="EMBL/GenBank/DDBJ databases">
        <title>Caerostris darwini draft genome.</title>
        <authorList>
            <person name="Kono N."/>
            <person name="Arakawa K."/>
        </authorList>
    </citation>
    <scope>NUCLEOTIDE SEQUENCE [LARGE SCALE GENOMIC DNA]</scope>
</reference>
<dbReference type="GO" id="GO:0005762">
    <property type="term" value="C:mitochondrial large ribosomal subunit"/>
    <property type="evidence" value="ECO:0007669"/>
    <property type="project" value="InterPro"/>
</dbReference>
<comment type="similarity">
    <text evidence="2">Belongs to the mitochondrion-specific ribosomal protein mL40 family.</text>
</comment>
<keyword evidence="3" id="KW-0809">Transit peptide</keyword>
<dbReference type="FunFam" id="6.10.250.3440:FF:000001">
    <property type="entry name" value="Mitochondrial ribosomal protein L40"/>
    <property type="match status" value="1"/>
</dbReference>
<evidence type="ECO:0000256" key="8">
    <source>
        <dbReference type="ARBA" id="ARBA00083752"/>
    </source>
</evidence>
<dbReference type="AlphaFoldDB" id="A0AAV4U7A5"/>
<comment type="caution">
    <text evidence="10">The sequence shown here is derived from an EMBL/GenBank/DDBJ whole genome shotgun (WGS) entry which is preliminary data.</text>
</comment>
<evidence type="ECO:0000256" key="5">
    <source>
        <dbReference type="ARBA" id="ARBA00023128"/>
    </source>
</evidence>
<comment type="subcellular location">
    <subcellularLocation>
        <location evidence="1">Mitochondrion</location>
    </subcellularLocation>
</comment>
<evidence type="ECO:0000256" key="1">
    <source>
        <dbReference type="ARBA" id="ARBA00004173"/>
    </source>
</evidence>
<organism evidence="10 11">
    <name type="scientific">Caerostris darwini</name>
    <dbReference type="NCBI Taxonomy" id="1538125"/>
    <lineage>
        <taxon>Eukaryota</taxon>
        <taxon>Metazoa</taxon>
        <taxon>Ecdysozoa</taxon>
        <taxon>Arthropoda</taxon>
        <taxon>Chelicerata</taxon>
        <taxon>Arachnida</taxon>
        <taxon>Araneae</taxon>
        <taxon>Araneomorphae</taxon>
        <taxon>Entelegynae</taxon>
        <taxon>Araneoidea</taxon>
        <taxon>Araneidae</taxon>
        <taxon>Caerostris</taxon>
    </lineage>
</organism>
<evidence type="ECO:0000256" key="6">
    <source>
        <dbReference type="ARBA" id="ARBA00023274"/>
    </source>
</evidence>
<name>A0AAV4U7A5_9ARAC</name>
<dbReference type="Gene3D" id="6.10.250.3440">
    <property type="match status" value="1"/>
</dbReference>
<accession>A0AAV4U7A5</accession>
<dbReference type="Proteomes" id="UP001054837">
    <property type="component" value="Unassembled WGS sequence"/>
</dbReference>
<evidence type="ECO:0000256" key="7">
    <source>
        <dbReference type="ARBA" id="ARBA00035192"/>
    </source>
</evidence>
<dbReference type="PANTHER" id="PTHR13359">
    <property type="entry name" value="39S RIBOSOMAL PROTEIN L40, MITOCHONDRIAL"/>
    <property type="match status" value="1"/>
</dbReference>
<evidence type="ECO:0000256" key="9">
    <source>
        <dbReference type="SAM" id="Coils"/>
    </source>
</evidence>
<gene>
    <name evidence="10" type="primary">MRPL40</name>
    <name evidence="10" type="ORF">CDAR_58311</name>
</gene>